<keyword evidence="4" id="KW-1185">Reference proteome</keyword>
<feature type="transmembrane region" description="Helical" evidence="2">
    <location>
        <begin position="39"/>
        <end position="60"/>
    </location>
</feature>
<protein>
    <recommendedName>
        <fullName evidence="5">Fibroin-3</fullName>
    </recommendedName>
</protein>
<feature type="region of interest" description="Disordered" evidence="1">
    <location>
        <begin position="127"/>
        <end position="173"/>
    </location>
</feature>
<keyword evidence="2" id="KW-0812">Transmembrane</keyword>
<dbReference type="RefSeq" id="XP_002842780.1">
    <property type="nucleotide sequence ID" value="XM_002842734.1"/>
</dbReference>
<dbReference type="AlphaFoldDB" id="C5G0Y9"/>
<dbReference type="InterPro" id="IPR037504">
    <property type="entry name" value="PSI_induc_2"/>
</dbReference>
<feature type="compositionally biased region" description="Polar residues" evidence="1">
    <location>
        <begin position="254"/>
        <end position="284"/>
    </location>
</feature>
<evidence type="ECO:0000313" key="3">
    <source>
        <dbReference type="EMBL" id="EEQ35792.1"/>
    </source>
</evidence>
<name>C5G0Y9_ARTOC</name>
<proteinExistence type="predicted"/>
<keyword evidence="2" id="KW-0472">Membrane</keyword>
<evidence type="ECO:0000256" key="2">
    <source>
        <dbReference type="SAM" id="Phobius"/>
    </source>
</evidence>
<dbReference type="OrthoDB" id="5401332at2759"/>
<dbReference type="PANTHER" id="PTHR40018:SF1">
    <property type="entry name" value="[PSI+] INDUCTION PROTEIN 2"/>
    <property type="match status" value="1"/>
</dbReference>
<feature type="compositionally biased region" description="Basic and acidic residues" evidence="1">
    <location>
        <begin position="162"/>
        <end position="173"/>
    </location>
</feature>
<dbReference type="EMBL" id="DS995709">
    <property type="protein sequence ID" value="EEQ35792.1"/>
    <property type="molecule type" value="Genomic_DNA"/>
</dbReference>
<dbReference type="Proteomes" id="UP000002035">
    <property type="component" value="Unassembled WGS sequence"/>
</dbReference>
<feature type="compositionally biased region" description="Basic and acidic residues" evidence="1">
    <location>
        <begin position="392"/>
        <end position="401"/>
    </location>
</feature>
<evidence type="ECO:0000256" key="1">
    <source>
        <dbReference type="SAM" id="MobiDB-lite"/>
    </source>
</evidence>
<feature type="region of interest" description="Disordered" evidence="1">
    <location>
        <begin position="204"/>
        <end position="401"/>
    </location>
</feature>
<evidence type="ECO:0008006" key="5">
    <source>
        <dbReference type="Google" id="ProtNLM"/>
    </source>
</evidence>
<dbReference type="GeneID" id="9226212"/>
<dbReference type="eggNOG" id="ENOG502SAKR">
    <property type="taxonomic scope" value="Eukaryota"/>
</dbReference>
<gene>
    <name evidence="3" type="ORF">MCYG_08611</name>
</gene>
<dbReference type="STRING" id="554155.C5G0Y9"/>
<dbReference type="GO" id="GO:0005886">
    <property type="term" value="C:plasma membrane"/>
    <property type="evidence" value="ECO:0007669"/>
    <property type="project" value="TreeGrafter"/>
</dbReference>
<organism evidence="3 4">
    <name type="scientific">Arthroderma otae (strain ATCC MYA-4605 / CBS 113480)</name>
    <name type="common">Microsporum canis</name>
    <dbReference type="NCBI Taxonomy" id="554155"/>
    <lineage>
        <taxon>Eukaryota</taxon>
        <taxon>Fungi</taxon>
        <taxon>Dikarya</taxon>
        <taxon>Ascomycota</taxon>
        <taxon>Pezizomycotina</taxon>
        <taxon>Eurotiomycetes</taxon>
        <taxon>Eurotiomycetidae</taxon>
        <taxon>Onygenales</taxon>
        <taxon>Arthrodermataceae</taxon>
        <taxon>Microsporum</taxon>
    </lineage>
</organism>
<dbReference type="PANTHER" id="PTHR40018">
    <property type="entry name" value="[PSI+] INDUCTION PROTEIN 2"/>
    <property type="match status" value="1"/>
</dbReference>
<reference evidence="4" key="1">
    <citation type="journal article" date="2012" name="MBio">
        <title>Comparative genome analysis of Trichophyton rubrum and related dermatophytes reveals candidate genes involved in infection.</title>
        <authorList>
            <person name="Martinez D.A."/>
            <person name="Oliver B.G."/>
            <person name="Graeser Y."/>
            <person name="Goldberg J.M."/>
            <person name="Li W."/>
            <person name="Martinez-Rossi N.M."/>
            <person name="Monod M."/>
            <person name="Shelest E."/>
            <person name="Barton R.C."/>
            <person name="Birch E."/>
            <person name="Brakhage A.A."/>
            <person name="Chen Z."/>
            <person name="Gurr S.J."/>
            <person name="Heiman D."/>
            <person name="Heitman J."/>
            <person name="Kosti I."/>
            <person name="Rossi A."/>
            <person name="Saif S."/>
            <person name="Samalova M."/>
            <person name="Saunders C.W."/>
            <person name="Shea T."/>
            <person name="Summerbell R.C."/>
            <person name="Xu J."/>
            <person name="Young S."/>
            <person name="Zeng Q."/>
            <person name="Birren B.W."/>
            <person name="Cuomo C.A."/>
            <person name="White T.C."/>
        </authorList>
    </citation>
    <scope>NUCLEOTIDE SEQUENCE [LARGE SCALE GENOMIC DNA]</scope>
    <source>
        <strain evidence="4">ATCC MYA-4605 / CBS 113480</strain>
    </source>
</reference>
<sequence length="401" mass="43406">MDPLEFTPWHQLAPRAIAGDVRDTFSSWDKCMAKNYCKWPAIVGIAVGGIILLSVIWCLVGCLCCGYTCCKGCCECCSCCCPSSSRKAGPSSSYTGRSKFADETPYSGYQRPAPPVYQQPVNTAATTPSYAQFDTPGSRQGPTGGRVNDDALPNMPTWQDSTTRRVEDTSRRDDEMEMTHLNPVTGHSVVDDGAGGAGYYHHVSSQPPSPLYGDRASHQSSAHMTGAGYRGTDPISPTHASAIGIAHSPGYGQAPSNTYLDSQQTTGQVYSPPRYQTQSPSTIRGPSAGDPYGYAETRSFTRSPVQRTRATPSPRPPLSPIQPYSPERAGLPYPSRPYSPVQTPQQPQRTYTPYSPSTSTPPPPWSSTDQPRDAEGQSQPQRAPSLLMAGRKPVENSWRDV</sequence>
<dbReference type="HOGENOM" id="CLU_049361_0_1_1"/>
<dbReference type="VEuPathDB" id="FungiDB:MCYG_08611"/>
<evidence type="ECO:0000313" key="4">
    <source>
        <dbReference type="Proteomes" id="UP000002035"/>
    </source>
</evidence>
<keyword evidence="2" id="KW-1133">Transmembrane helix</keyword>
<feature type="compositionally biased region" description="Low complexity" evidence="1">
    <location>
        <begin position="339"/>
        <end position="358"/>
    </location>
</feature>
<feature type="compositionally biased region" description="Polar residues" evidence="1">
    <location>
        <begin position="127"/>
        <end position="141"/>
    </location>
</feature>
<dbReference type="OMA" id="CLCCGIQ"/>
<accession>C5G0Y9</accession>
<feature type="compositionally biased region" description="Polar residues" evidence="1">
    <location>
        <begin position="298"/>
        <end position="311"/>
    </location>
</feature>
<dbReference type="GO" id="GO:0005935">
    <property type="term" value="C:cellular bud neck"/>
    <property type="evidence" value="ECO:0007669"/>
    <property type="project" value="TreeGrafter"/>
</dbReference>